<evidence type="ECO:0000256" key="4">
    <source>
        <dbReference type="RuleBase" id="RU361279"/>
    </source>
</evidence>
<dbReference type="PANTHER" id="PTHR23407:SF1">
    <property type="entry name" value="5-FORMYLTETRAHYDROFOLATE CYCLO-LIGASE"/>
    <property type="match status" value="1"/>
</dbReference>
<organism evidence="5 6">
    <name type="scientific">Corynebacterium guangdongense</name>
    <dbReference type="NCBI Taxonomy" id="1783348"/>
    <lineage>
        <taxon>Bacteria</taxon>
        <taxon>Bacillati</taxon>
        <taxon>Actinomycetota</taxon>
        <taxon>Actinomycetes</taxon>
        <taxon>Mycobacteriales</taxon>
        <taxon>Corynebacteriaceae</taxon>
        <taxon>Corynebacterium</taxon>
    </lineage>
</organism>
<dbReference type="RefSeq" id="WP_290197831.1">
    <property type="nucleotide sequence ID" value="NZ_CP047654.1"/>
</dbReference>
<evidence type="ECO:0000313" key="6">
    <source>
        <dbReference type="Proteomes" id="UP001180840"/>
    </source>
</evidence>
<dbReference type="SUPFAM" id="SSF100950">
    <property type="entry name" value="NagB/RpiA/CoA transferase-like"/>
    <property type="match status" value="1"/>
</dbReference>
<keyword evidence="6" id="KW-1185">Reference proteome</keyword>
<accession>A0ABU1ZV87</accession>
<reference evidence="5" key="1">
    <citation type="submission" date="2023-07" db="EMBL/GenBank/DDBJ databases">
        <title>Sequencing the genomes of 1000 actinobacteria strains.</title>
        <authorList>
            <person name="Klenk H.-P."/>
        </authorList>
    </citation>
    <scope>NUCLEOTIDE SEQUENCE</scope>
    <source>
        <strain evidence="5">DSM 107476</strain>
    </source>
</reference>
<dbReference type="PIRSF" id="PIRSF006806">
    <property type="entry name" value="FTHF_cligase"/>
    <property type="match status" value="1"/>
</dbReference>
<comment type="cofactor">
    <cofactor evidence="4">
        <name>Mg(2+)</name>
        <dbReference type="ChEBI" id="CHEBI:18420"/>
    </cofactor>
</comment>
<comment type="similarity">
    <text evidence="1 4">Belongs to the 5-formyltetrahydrofolate cyclo-ligase family.</text>
</comment>
<name>A0ABU1ZV87_9CORY</name>
<comment type="caution">
    <text evidence="5">The sequence shown here is derived from an EMBL/GenBank/DDBJ whole genome shotgun (WGS) entry which is preliminary data.</text>
</comment>
<evidence type="ECO:0000256" key="3">
    <source>
        <dbReference type="ARBA" id="ARBA00022840"/>
    </source>
</evidence>
<dbReference type="Gene3D" id="3.40.50.10420">
    <property type="entry name" value="NagB/RpiA/CoA transferase-like"/>
    <property type="match status" value="1"/>
</dbReference>
<dbReference type="Proteomes" id="UP001180840">
    <property type="component" value="Unassembled WGS sequence"/>
</dbReference>
<comment type="catalytic activity">
    <reaction evidence="4">
        <text>(6S)-5-formyl-5,6,7,8-tetrahydrofolate + ATP = (6R)-5,10-methenyltetrahydrofolate + ADP + phosphate</text>
        <dbReference type="Rhea" id="RHEA:10488"/>
        <dbReference type="ChEBI" id="CHEBI:30616"/>
        <dbReference type="ChEBI" id="CHEBI:43474"/>
        <dbReference type="ChEBI" id="CHEBI:57455"/>
        <dbReference type="ChEBI" id="CHEBI:57457"/>
        <dbReference type="ChEBI" id="CHEBI:456216"/>
        <dbReference type="EC" id="6.3.3.2"/>
    </reaction>
</comment>
<keyword evidence="4" id="KW-0479">Metal-binding</keyword>
<sequence>MTSESHRDLPEIKRGLRRTLVDARTSLSAEELAARSAALTANVLRVVTPGSTVAAYHPLGTEPGVGTLLEALRTVADTIWLPISGPDNELLWAVDAGDEDTAAGQLGVREPTGQRYNWHALTECDLVLVPALGVNPAGVRIGKGAGYYDRALAHLYTRAERPRVAVLLFDGEIRADIPAEAHDMPVDLIITDAGITAPRNDG</sequence>
<dbReference type="Pfam" id="PF01812">
    <property type="entry name" value="5-FTHF_cyc-lig"/>
    <property type="match status" value="1"/>
</dbReference>
<evidence type="ECO:0000256" key="1">
    <source>
        <dbReference type="ARBA" id="ARBA00010638"/>
    </source>
</evidence>
<dbReference type="InterPro" id="IPR037171">
    <property type="entry name" value="NagB/RpiA_transferase-like"/>
</dbReference>
<evidence type="ECO:0000256" key="2">
    <source>
        <dbReference type="ARBA" id="ARBA00022741"/>
    </source>
</evidence>
<keyword evidence="5" id="KW-0436">Ligase</keyword>
<dbReference type="NCBIfam" id="TIGR02727">
    <property type="entry name" value="MTHFS_bact"/>
    <property type="match status" value="1"/>
</dbReference>
<gene>
    <name evidence="5" type="ORF">J2S39_000515</name>
</gene>
<dbReference type="EC" id="6.3.3.2" evidence="4"/>
<keyword evidence="4" id="KW-0460">Magnesium</keyword>
<keyword evidence="3 4" id="KW-0067">ATP-binding</keyword>
<protein>
    <recommendedName>
        <fullName evidence="4">5-formyltetrahydrofolate cyclo-ligase</fullName>
        <ecNumber evidence="4">6.3.3.2</ecNumber>
    </recommendedName>
</protein>
<dbReference type="EMBL" id="JAVDXZ010000001">
    <property type="protein sequence ID" value="MDR7328839.1"/>
    <property type="molecule type" value="Genomic_DNA"/>
</dbReference>
<keyword evidence="2 4" id="KW-0547">Nucleotide-binding</keyword>
<dbReference type="PANTHER" id="PTHR23407">
    <property type="entry name" value="ATPASE INHIBITOR/5-FORMYLTETRAHYDROFOLATE CYCLO-LIGASE"/>
    <property type="match status" value="1"/>
</dbReference>
<evidence type="ECO:0000313" key="5">
    <source>
        <dbReference type="EMBL" id="MDR7328839.1"/>
    </source>
</evidence>
<dbReference type="GO" id="GO:0030272">
    <property type="term" value="F:5-formyltetrahydrofolate cyclo-ligase activity"/>
    <property type="evidence" value="ECO:0007669"/>
    <property type="project" value="UniProtKB-EC"/>
</dbReference>
<dbReference type="InterPro" id="IPR024185">
    <property type="entry name" value="FTHF_cligase-like_sf"/>
</dbReference>
<dbReference type="InterPro" id="IPR002698">
    <property type="entry name" value="FTHF_cligase"/>
</dbReference>
<proteinExistence type="inferred from homology"/>